<protein>
    <recommendedName>
        <fullName evidence="4">DUF868 domain-containing protein</fullName>
    </recommendedName>
</protein>
<evidence type="ECO:0000256" key="1">
    <source>
        <dbReference type="SAM" id="MobiDB-lite"/>
    </source>
</evidence>
<dbReference type="Proteomes" id="UP000017836">
    <property type="component" value="Unassembled WGS sequence"/>
</dbReference>
<evidence type="ECO:0000313" key="3">
    <source>
        <dbReference type="Proteomes" id="UP000017836"/>
    </source>
</evidence>
<dbReference type="Gramene" id="ERN08455">
    <property type="protein sequence ID" value="ERN08455"/>
    <property type="gene ID" value="AMTR_s00150p00067790"/>
</dbReference>
<dbReference type="AlphaFoldDB" id="W1PMQ7"/>
<gene>
    <name evidence="2" type="ORF">AMTR_s00150p00067790</name>
</gene>
<keyword evidence="3" id="KW-1185">Reference proteome</keyword>
<dbReference type="Pfam" id="PF05910">
    <property type="entry name" value="DUF868"/>
    <property type="match status" value="1"/>
</dbReference>
<dbReference type="PANTHER" id="PTHR31972">
    <property type="entry name" value="EXPRESSED PROTEIN"/>
    <property type="match status" value="1"/>
</dbReference>
<organism evidence="2 3">
    <name type="scientific">Amborella trichopoda</name>
    <dbReference type="NCBI Taxonomy" id="13333"/>
    <lineage>
        <taxon>Eukaryota</taxon>
        <taxon>Viridiplantae</taxon>
        <taxon>Streptophyta</taxon>
        <taxon>Embryophyta</taxon>
        <taxon>Tracheophyta</taxon>
        <taxon>Spermatophyta</taxon>
        <taxon>Magnoliopsida</taxon>
        <taxon>Amborellales</taxon>
        <taxon>Amborellaceae</taxon>
        <taxon>Amborella</taxon>
    </lineage>
</organism>
<evidence type="ECO:0008006" key="4">
    <source>
        <dbReference type="Google" id="ProtNLM"/>
    </source>
</evidence>
<dbReference type="InterPro" id="IPR008586">
    <property type="entry name" value="DUF868_pln"/>
</dbReference>
<dbReference type="HOGENOM" id="CLU_042471_2_0_1"/>
<dbReference type="EMBL" id="KI393379">
    <property type="protein sequence ID" value="ERN08455.1"/>
    <property type="molecule type" value="Genomic_DNA"/>
</dbReference>
<evidence type="ECO:0000313" key="2">
    <source>
        <dbReference type="EMBL" id="ERN08455.1"/>
    </source>
</evidence>
<reference evidence="3" key="1">
    <citation type="journal article" date="2013" name="Science">
        <title>The Amborella genome and the evolution of flowering plants.</title>
        <authorList>
            <consortium name="Amborella Genome Project"/>
        </authorList>
    </citation>
    <scope>NUCLEOTIDE SEQUENCE [LARGE SCALE GENOMIC DNA]</scope>
</reference>
<dbReference type="PANTHER" id="PTHR31972:SF3">
    <property type="entry name" value="OS09G0416600 PROTEIN"/>
    <property type="match status" value="1"/>
</dbReference>
<feature type="region of interest" description="Disordered" evidence="1">
    <location>
        <begin position="298"/>
        <end position="317"/>
    </location>
</feature>
<accession>W1PMQ7</accession>
<proteinExistence type="predicted"/>
<sequence>MHDALPSCFNAGAERGADGAAEPDTQKPIQNLTTCLYHTHHLGSVAVTWCRTTLGHSFTISLSNISTTLHHSTPLLFWRKRKGSKSLSLFNHTNSGGGGGGGAKTSKSLSLFNQNTRSSKSTHLFWDLTRAHYPPNSAEPDRGFYIALKYLDDIVLLLGDRIGDALAVTVAKPISTLPCLVARREHVFGTRLCTARAALTGGRTHEIAISWGSELCVRIDDRVVVHVRELAWKFRGNQEIELEGVKVGVYWDVFDWFFGGCENGHAVFMFRADGSDVGSVVWPPSGLGVKGREKRLLKTGSASGGSSSGSGSSSSCSSSSVLEWVGVEEEVNRGFSLLLYAWKN</sequence>
<dbReference type="eggNOG" id="ENOG502QSX4">
    <property type="taxonomic scope" value="Eukaryota"/>
</dbReference>
<dbReference type="KEGG" id="atr:18436584"/>
<name>W1PMQ7_AMBTC</name>